<evidence type="ECO:0000256" key="4">
    <source>
        <dbReference type="ARBA" id="ARBA00022723"/>
    </source>
</evidence>
<keyword evidence="12" id="KW-1185">Reference proteome</keyword>
<dbReference type="GO" id="GO:0016491">
    <property type="term" value="F:oxidoreductase activity"/>
    <property type="evidence" value="ECO:0007669"/>
    <property type="project" value="UniProtKB-KW"/>
</dbReference>
<dbReference type="SUPFAM" id="SSF53706">
    <property type="entry name" value="Formate dehydrogenase/DMSO reductase, domains 1-3"/>
    <property type="match status" value="1"/>
</dbReference>
<evidence type="ECO:0000256" key="3">
    <source>
        <dbReference type="ARBA" id="ARBA00022505"/>
    </source>
</evidence>
<protein>
    <submittedName>
        <fullName evidence="11">Molybdopterin oxidoreductase</fullName>
    </submittedName>
</protein>
<dbReference type="Gene3D" id="3.40.50.740">
    <property type="match status" value="1"/>
</dbReference>
<evidence type="ECO:0000313" key="11">
    <source>
        <dbReference type="EMBL" id="RNL48949.1"/>
    </source>
</evidence>
<keyword evidence="3" id="KW-0500">Molybdenum</keyword>
<dbReference type="InterPro" id="IPR006963">
    <property type="entry name" value="Mopterin_OxRdtase_4Fe-4S_dom"/>
</dbReference>
<evidence type="ECO:0000259" key="10">
    <source>
        <dbReference type="PROSITE" id="PS51669"/>
    </source>
</evidence>
<gene>
    <name evidence="11" type="ORF">DMP08_00360</name>
</gene>
<dbReference type="Pfam" id="PF01568">
    <property type="entry name" value="Molydop_binding"/>
    <property type="match status" value="1"/>
</dbReference>
<evidence type="ECO:0000256" key="9">
    <source>
        <dbReference type="SAM" id="SignalP"/>
    </source>
</evidence>
<dbReference type="OrthoDB" id="7376058at2"/>
<evidence type="ECO:0000256" key="8">
    <source>
        <dbReference type="ARBA" id="ARBA00023014"/>
    </source>
</evidence>
<dbReference type="SUPFAM" id="SSF50692">
    <property type="entry name" value="ADC-like"/>
    <property type="match status" value="1"/>
</dbReference>
<dbReference type="GO" id="GO:0043546">
    <property type="term" value="F:molybdopterin cofactor binding"/>
    <property type="evidence" value="ECO:0007669"/>
    <property type="project" value="InterPro"/>
</dbReference>
<dbReference type="PANTHER" id="PTHR43742:SF9">
    <property type="entry name" value="TETRATHIONATE REDUCTASE SUBUNIT A"/>
    <property type="match status" value="1"/>
</dbReference>
<evidence type="ECO:0000256" key="2">
    <source>
        <dbReference type="ARBA" id="ARBA00022485"/>
    </source>
</evidence>
<comment type="similarity">
    <text evidence="1">Belongs to the prokaryotic molybdopterin-containing oxidoreductase family.</text>
</comment>
<dbReference type="InterPro" id="IPR006656">
    <property type="entry name" value="Mopterin_OxRdtase"/>
</dbReference>
<evidence type="ECO:0000256" key="5">
    <source>
        <dbReference type="ARBA" id="ARBA00022729"/>
    </source>
</evidence>
<organism evidence="11 12">
    <name type="scientific">Paraeggerthella hongkongensis</name>
    <dbReference type="NCBI Taxonomy" id="230658"/>
    <lineage>
        <taxon>Bacteria</taxon>
        <taxon>Bacillati</taxon>
        <taxon>Actinomycetota</taxon>
        <taxon>Coriobacteriia</taxon>
        <taxon>Eggerthellales</taxon>
        <taxon>Eggerthellaceae</taxon>
        <taxon>Paraeggerthella</taxon>
    </lineage>
</organism>
<keyword evidence="4" id="KW-0479">Metal-binding</keyword>
<feature type="domain" description="4Fe-4S Mo/W bis-MGD-type" evidence="10">
    <location>
        <begin position="46"/>
        <end position="102"/>
    </location>
</feature>
<keyword evidence="6" id="KW-0560">Oxidoreductase</keyword>
<feature type="chain" id="PRO_5017957353" evidence="9">
    <location>
        <begin position="37"/>
        <end position="731"/>
    </location>
</feature>
<dbReference type="RefSeq" id="WP_123191032.1">
    <property type="nucleotide sequence ID" value="NZ_QICD01000001.1"/>
</dbReference>
<dbReference type="InterPro" id="IPR009010">
    <property type="entry name" value="Asp_de-COase-like_dom_sf"/>
</dbReference>
<dbReference type="Gene3D" id="3.40.228.10">
    <property type="entry name" value="Dimethylsulfoxide Reductase, domain 2"/>
    <property type="match status" value="1"/>
</dbReference>
<evidence type="ECO:0000256" key="6">
    <source>
        <dbReference type="ARBA" id="ARBA00023002"/>
    </source>
</evidence>
<dbReference type="GO" id="GO:0051539">
    <property type="term" value="F:4 iron, 4 sulfur cluster binding"/>
    <property type="evidence" value="ECO:0007669"/>
    <property type="project" value="UniProtKB-KW"/>
</dbReference>
<dbReference type="PROSITE" id="PS51318">
    <property type="entry name" value="TAT"/>
    <property type="match status" value="1"/>
</dbReference>
<keyword evidence="2" id="KW-0004">4Fe-4S</keyword>
<evidence type="ECO:0000256" key="1">
    <source>
        <dbReference type="ARBA" id="ARBA00010312"/>
    </source>
</evidence>
<dbReference type="Pfam" id="PF00384">
    <property type="entry name" value="Molybdopterin"/>
    <property type="match status" value="1"/>
</dbReference>
<sequence>MFISDVSRRTFLKGTAATAALAAAGSLSVGAWRAQAAEVGGQAGKTVEAPSLCNGCSSKCGLVATTVDGRLWTLRGNEIHPYAQGRICARAHGLAQLAYSDERVTQPLRRKEDGSFEPIDWDTAFAEIGQKVKDVIAQSGPESLAIIQDPRPSGKQYSKRFMHALGSPNVYAHSSSCNLSKESAYQLAIGATGFSNDFANAKMVMFIGRSYGDGIRPSSVHSLADAAEQGTRVVVVDPRLNNSGIFATDWVPINPGTDLALLMAMANVLIEEDLYDHDFVEQCTYGFDEFAAQAKEYTPAWAQEITDVPAERIKELARAMAAAAPAASIESGWRSVIGCSYKNSLETARAITAINALLGSWGAKGGALITSSPKVGAISDARFAEPPKPEAKRIGDEEYPLVLPSAGTNVAALQAALDGRLKGLFFYNSNAAKGYAQPKAWTEALGKADLVVTIDVQMSETALQSDYVLPEVTYLERLELPEFVGGKKHFVGMRTVVLDRIHPETKTCDEIFNGLAQACGVGRFFQFTAEDWTAAQLATVGVDIEDLKREGVMELSAAPFEYGPPKFKTASGKFEFKTDKFAEAGLNPVIGWIPRKVVFKEGEFAIVGGKQGIHSHTMTQNIEALHAISREYHMERLWMSAKDAQDIGVETGDTVEVSSSEHTGQVEVRVTQRLKPGVVFLPTHYGGDSPAQTRAYRYGISLTDFIPLDAEPGVGSMMSQEVAVTVKKAGA</sequence>
<dbReference type="PANTHER" id="PTHR43742">
    <property type="entry name" value="TRIMETHYLAMINE-N-OXIDE REDUCTASE"/>
    <property type="match status" value="1"/>
</dbReference>
<evidence type="ECO:0000256" key="7">
    <source>
        <dbReference type="ARBA" id="ARBA00023004"/>
    </source>
</evidence>
<dbReference type="InterPro" id="IPR006657">
    <property type="entry name" value="MoPterin_dinucl-bd_dom"/>
</dbReference>
<accession>A0A3N0BKI6</accession>
<comment type="caution">
    <text evidence="11">The sequence shown here is derived from an EMBL/GenBank/DDBJ whole genome shotgun (WGS) entry which is preliminary data.</text>
</comment>
<dbReference type="EMBL" id="QICD01000001">
    <property type="protein sequence ID" value="RNL48949.1"/>
    <property type="molecule type" value="Genomic_DNA"/>
</dbReference>
<dbReference type="AlphaFoldDB" id="A0A3N0BKI6"/>
<dbReference type="SMART" id="SM00926">
    <property type="entry name" value="Molybdop_Fe4S4"/>
    <property type="match status" value="1"/>
</dbReference>
<feature type="signal peptide" evidence="9">
    <location>
        <begin position="1"/>
        <end position="36"/>
    </location>
</feature>
<dbReference type="Proteomes" id="UP000278632">
    <property type="component" value="Unassembled WGS sequence"/>
</dbReference>
<keyword evidence="7" id="KW-0408">Iron</keyword>
<proteinExistence type="inferred from homology"/>
<dbReference type="Pfam" id="PF10518">
    <property type="entry name" value="TAT_signal"/>
    <property type="match status" value="1"/>
</dbReference>
<dbReference type="InterPro" id="IPR050612">
    <property type="entry name" value="Prok_Mopterin_Oxidored"/>
</dbReference>
<dbReference type="PROSITE" id="PS51669">
    <property type="entry name" value="4FE4S_MOW_BIS_MGD"/>
    <property type="match status" value="1"/>
</dbReference>
<dbReference type="Pfam" id="PF04879">
    <property type="entry name" value="Molybdop_Fe4S4"/>
    <property type="match status" value="1"/>
</dbReference>
<dbReference type="NCBIfam" id="TIGR01409">
    <property type="entry name" value="TAT_signal_seq"/>
    <property type="match status" value="1"/>
</dbReference>
<reference evidence="12" key="1">
    <citation type="submission" date="2018-05" db="EMBL/GenBank/DDBJ databases">
        <title>Genome Sequencing of selected type strains of the family Eggerthellaceae.</title>
        <authorList>
            <person name="Danylec N."/>
            <person name="Stoll D.A."/>
            <person name="Doetsch A."/>
            <person name="Huch M."/>
        </authorList>
    </citation>
    <scope>NUCLEOTIDE SEQUENCE [LARGE SCALE GENOMIC DNA]</scope>
    <source>
        <strain evidence="12">DSM 16106</strain>
    </source>
</reference>
<dbReference type="InterPro" id="IPR019546">
    <property type="entry name" value="TAT_signal_bac_arc"/>
</dbReference>
<dbReference type="InterPro" id="IPR006311">
    <property type="entry name" value="TAT_signal"/>
</dbReference>
<dbReference type="Gene3D" id="2.40.40.20">
    <property type="match status" value="1"/>
</dbReference>
<name>A0A3N0BKI6_9ACTN</name>
<keyword evidence="5 9" id="KW-0732">Signal</keyword>
<keyword evidence="8" id="KW-0411">Iron-sulfur</keyword>
<dbReference type="GO" id="GO:0046872">
    <property type="term" value="F:metal ion binding"/>
    <property type="evidence" value="ECO:0007669"/>
    <property type="project" value="UniProtKB-KW"/>
</dbReference>
<dbReference type="Gene3D" id="2.20.25.90">
    <property type="entry name" value="ADC-like domains"/>
    <property type="match status" value="1"/>
</dbReference>
<evidence type="ECO:0000313" key="12">
    <source>
        <dbReference type="Proteomes" id="UP000278632"/>
    </source>
</evidence>
<dbReference type="Gene3D" id="3.30.2070.10">
    <property type="entry name" value="Formate dehydrogenase/DMSO reductase"/>
    <property type="match status" value="1"/>
</dbReference>